<dbReference type="RefSeq" id="WP_184585806.1">
    <property type="nucleotide sequence ID" value="NZ_JACHLI010000001.1"/>
</dbReference>
<organism evidence="1 2">
    <name type="scientific">Pseudomonas nitroreducens</name>
    <dbReference type="NCBI Taxonomy" id="46680"/>
    <lineage>
        <taxon>Bacteria</taxon>
        <taxon>Pseudomonadati</taxon>
        <taxon>Pseudomonadota</taxon>
        <taxon>Gammaproteobacteria</taxon>
        <taxon>Pseudomonadales</taxon>
        <taxon>Pseudomonadaceae</taxon>
        <taxon>Pseudomonas</taxon>
    </lineage>
</organism>
<name>A0A7W7NYC4_PSENT</name>
<sequence>MKTLYQVLPSEYFASLSDDKSLPSGMALYSKSLVDMQTESGLANGQELVVVEVDVEVIGAAMDPDLRSIERPDMPVVRRLHSEENLDNVSVWKRWSESGRTWEASVELVGTAICRRDIPLANLHVVARHQQGQGAALHA</sequence>
<gene>
    <name evidence="1" type="ORF">HNP46_000359</name>
</gene>
<reference evidence="1 2" key="1">
    <citation type="submission" date="2020-08" db="EMBL/GenBank/DDBJ databases">
        <title>Functional genomics of gut bacteria from endangered species of beetles.</title>
        <authorList>
            <person name="Carlos-Shanley C."/>
        </authorList>
    </citation>
    <scope>NUCLEOTIDE SEQUENCE [LARGE SCALE GENOMIC DNA]</scope>
    <source>
        <strain evidence="1 2">S00179</strain>
    </source>
</reference>
<evidence type="ECO:0000313" key="2">
    <source>
        <dbReference type="Proteomes" id="UP000566995"/>
    </source>
</evidence>
<proteinExistence type="predicted"/>
<protein>
    <submittedName>
        <fullName evidence="1">Uncharacterized protein</fullName>
    </submittedName>
</protein>
<dbReference type="EMBL" id="JACHLI010000001">
    <property type="protein sequence ID" value="MBB4861548.1"/>
    <property type="molecule type" value="Genomic_DNA"/>
</dbReference>
<evidence type="ECO:0000313" key="1">
    <source>
        <dbReference type="EMBL" id="MBB4861548.1"/>
    </source>
</evidence>
<comment type="caution">
    <text evidence="1">The sequence shown here is derived from an EMBL/GenBank/DDBJ whole genome shotgun (WGS) entry which is preliminary data.</text>
</comment>
<accession>A0A7W7NYC4</accession>
<dbReference type="AlphaFoldDB" id="A0A7W7NYC4"/>
<dbReference type="Proteomes" id="UP000566995">
    <property type="component" value="Unassembled WGS sequence"/>
</dbReference>